<dbReference type="InterPro" id="IPR008266">
    <property type="entry name" value="Tyr_kinase_AS"/>
</dbReference>
<accession>A0A9W4U7E6</accession>
<sequence length="523" mass="58892">MCTHPTKISPPPSLESLAQLVLKHPMTALRVNTRNTYTSFLIATQSTLIKGASERRRIPCIKVPYRSVPLLIFTHTHLFQSFTSVRFKMDAPDNQIESHRPEDLPLEILDGPPANGVYKFSSFDDAEDVEDYRPGGLHPVHLGDWLSDERYHVLHKLGNGGYATVWLCRDVKTKRLVALKIIMAEESKQDCPDLKIQQWVAAKSSEALSSPLIALPTDRFWADGPNGRHLCLVLPLLGPRIDTVWNKFKDPQKILPKIAFQASQSLQLLHSLGICHGDFRPANILLRLSGLDELEEDSLFRLLKEPERDLILLADGSRPGRGAPEYVVRPLNLSTLPSEMLTNNICLIDFGESFPVDIPPSDLGIPVSYSSPELLFEHDAAQSNDIWALACTIFEIITGRKLFPDMFGDGEDVILQWVQLLGRMPDRWWNMWEFRKNFFDDEGKPTGTGAYGAKRITMEECISESLTIKDATTGVSRTLEVPASGRGMLAALLLNLLRYDPKARCSSKEVTEHEYWKLEVEDP</sequence>
<dbReference type="Pfam" id="PF00069">
    <property type="entry name" value="Pkinase"/>
    <property type="match status" value="2"/>
</dbReference>
<dbReference type="Gene3D" id="1.10.510.10">
    <property type="entry name" value="Transferase(Phosphotransferase) domain 1"/>
    <property type="match status" value="1"/>
</dbReference>
<evidence type="ECO:0000256" key="15">
    <source>
        <dbReference type="PROSITE-ProRule" id="PRU10141"/>
    </source>
</evidence>
<evidence type="ECO:0000256" key="5">
    <source>
        <dbReference type="ARBA" id="ARBA00019973"/>
    </source>
</evidence>
<keyword evidence="18" id="KW-1185">Reference proteome</keyword>
<dbReference type="GO" id="GO:0000245">
    <property type="term" value="P:spliceosomal complex assembly"/>
    <property type="evidence" value="ECO:0007669"/>
    <property type="project" value="TreeGrafter"/>
</dbReference>
<dbReference type="GO" id="GO:0004674">
    <property type="term" value="F:protein serine/threonine kinase activity"/>
    <property type="evidence" value="ECO:0007669"/>
    <property type="project" value="UniProtKB-KW"/>
</dbReference>
<keyword evidence="6" id="KW-0723">Serine/threonine-protein kinase</keyword>
<dbReference type="PANTHER" id="PTHR47634">
    <property type="entry name" value="PROTEIN KINASE DOMAIN-CONTAINING PROTEIN-RELATED"/>
    <property type="match status" value="1"/>
</dbReference>
<dbReference type="SUPFAM" id="SSF56112">
    <property type="entry name" value="Protein kinase-like (PK-like)"/>
    <property type="match status" value="1"/>
</dbReference>
<dbReference type="PROSITE" id="PS50011">
    <property type="entry name" value="PROTEIN_KINASE_DOM"/>
    <property type="match status" value="1"/>
</dbReference>
<dbReference type="PANTHER" id="PTHR47634:SF9">
    <property type="entry name" value="PROTEIN KINASE DOMAIN-CONTAINING PROTEIN-RELATED"/>
    <property type="match status" value="1"/>
</dbReference>
<evidence type="ECO:0000256" key="8">
    <source>
        <dbReference type="ARBA" id="ARBA00022741"/>
    </source>
</evidence>
<comment type="catalytic activity">
    <reaction evidence="13">
        <text>L-threonyl-[protein] + ATP = O-phospho-L-threonyl-[protein] + ADP + H(+)</text>
        <dbReference type="Rhea" id="RHEA:46608"/>
        <dbReference type="Rhea" id="RHEA-COMP:11060"/>
        <dbReference type="Rhea" id="RHEA-COMP:11605"/>
        <dbReference type="ChEBI" id="CHEBI:15378"/>
        <dbReference type="ChEBI" id="CHEBI:30013"/>
        <dbReference type="ChEBI" id="CHEBI:30616"/>
        <dbReference type="ChEBI" id="CHEBI:61977"/>
        <dbReference type="ChEBI" id="CHEBI:456216"/>
        <dbReference type="EC" id="2.7.11.1"/>
    </reaction>
</comment>
<dbReference type="EC" id="2.7.11.1" evidence="3"/>
<comment type="catalytic activity">
    <reaction evidence="14">
        <text>L-seryl-[protein] + ATP = O-phospho-L-seryl-[protein] + ADP + H(+)</text>
        <dbReference type="Rhea" id="RHEA:17989"/>
        <dbReference type="Rhea" id="RHEA-COMP:9863"/>
        <dbReference type="Rhea" id="RHEA-COMP:11604"/>
        <dbReference type="ChEBI" id="CHEBI:15378"/>
        <dbReference type="ChEBI" id="CHEBI:29999"/>
        <dbReference type="ChEBI" id="CHEBI:30616"/>
        <dbReference type="ChEBI" id="CHEBI:83421"/>
        <dbReference type="ChEBI" id="CHEBI:456216"/>
        <dbReference type="EC" id="2.7.11.1"/>
    </reaction>
</comment>
<evidence type="ECO:0000256" key="14">
    <source>
        <dbReference type="ARBA" id="ARBA00048679"/>
    </source>
</evidence>
<organism evidence="17 18">
    <name type="scientific">Periconia digitata</name>
    <dbReference type="NCBI Taxonomy" id="1303443"/>
    <lineage>
        <taxon>Eukaryota</taxon>
        <taxon>Fungi</taxon>
        <taxon>Dikarya</taxon>
        <taxon>Ascomycota</taxon>
        <taxon>Pezizomycotina</taxon>
        <taxon>Dothideomycetes</taxon>
        <taxon>Pleosporomycetidae</taxon>
        <taxon>Pleosporales</taxon>
        <taxon>Massarineae</taxon>
        <taxon>Periconiaceae</taxon>
        <taxon>Periconia</taxon>
    </lineage>
</organism>
<dbReference type="InterPro" id="IPR011009">
    <property type="entry name" value="Kinase-like_dom_sf"/>
</dbReference>
<dbReference type="InterPro" id="IPR051334">
    <property type="entry name" value="SRPK"/>
</dbReference>
<dbReference type="Proteomes" id="UP001152607">
    <property type="component" value="Unassembled WGS sequence"/>
</dbReference>
<dbReference type="InterPro" id="IPR017441">
    <property type="entry name" value="Protein_kinase_ATP_BS"/>
</dbReference>
<evidence type="ECO:0000256" key="4">
    <source>
        <dbReference type="ARBA" id="ARBA00013948"/>
    </source>
</evidence>
<evidence type="ECO:0000256" key="12">
    <source>
        <dbReference type="ARBA" id="ARBA00033194"/>
    </source>
</evidence>
<evidence type="ECO:0000256" key="2">
    <source>
        <dbReference type="ARBA" id="ARBA00011534"/>
    </source>
</evidence>
<evidence type="ECO:0000256" key="13">
    <source>
        <dbReference type="ARBA" id="ARBA00047899"/>
    </source>
</evidence>
<dbReference type="SMART" id="SM00220">
    <property type="entry name" value="S_TKc"/>
    <property type="match status" value="1"/>
</dbReference>
<evidence type="ECO:0000259" key="16">
    <source>
        <dbReference type="PROSITE" id="PS50011"/>
    </source>
</evidence>
<evidence type="ECO:0000256" key="11">
    <source>
        <dbReference type="ARBA" id="ARBA00030980"/>
    </source>
</evidence>
<dbReference type="GO" id="GO:0005524">
    <property type="term" value="F:ATP binding"/>
    <property type="evidence" value="ECO:0007669"/>
    <property type="project" value="UniProtKB-UniRule"/>
</dbReference>
<evidence type="ECO:0000256" key="9">
    <source>
        <dbReference type="ARBA" id="ARBA00022777"/>
    </source>
</evidence>
<evidence type="ECO:0000256" key="6">
    <source>
        <dbReference type="ARBA" id="ARBA00022527"/>
    </source>
</evidence>
<keyword evidence="7" id="KW-0808">Transferase</keyword>
<feature type="binding site" evidence="15">
    <location>
        <position position="180"/>
    </location>
    <ligand>
        <name>ATP</name>
        <dbReference type="ChEBI" id="CHEBI:30616"/>
    </ligand>
</feature>
<evidence type="ECO:0000256" key="7">
    <source>
        <dbReference type="ARBA" id="ARBA00022679"/>
    </source>
</evidence>
<dbReference type="PROSITE" id="PS00107">
    <property type="entry name" value="PROTEIN_KINASE_ATP"/>
    <property type="match status" value="1"/>
</dbReference>
<keyword evidence="10 15" id="KW-0067">ATP-binding</keyword>
<protein>
    <recommendedName>
        <fullName evidence="5">EKC/KEOPS complex subunit BUD32</fullName>
        <ecNumber evidence="3">2.7.11.1</ecNumber>
    </recommendedName>
    <alternativeName>
        <fullName evidence="11 12">Atypical Serine/threonine protein kinase BUD32</fullName>
    </alternativeName>
    <alternativeName>
        <fullName evidence="4">EKC/KEOPS complex subunit bud32</fullName>
    </alternativeName>
</protein>
<comment type="subunit">
    <text evidence="2">Component of the EKC/KEOPS complex composed of at least BUD32, CGI121, GON7, KAE1 and PCC1; the whole complex dimerizes.</text>
</comment>
<dbReference type="AlphaFoldDB" id="A0A9W4U7E6"/>
<evidence type="ECO:0000313" key="17">
    <source>
        <dbReference type="EMBL" id="CAI6326804.1"/>
    </source>
</evidence>
<evidence type="ECO:0000313" key="18">
    <source>
        <dbReference type="Proteomes" id="UP001152607"/>
    </source>
</evidence>
<dbReference type="Gene3D" id="3.30.200.20">
    <property type="entry name" value="Phosphorylase Kinase, domain 1"/>
    <property type="match status" value="1"/>
</dbReference>
<dbReference type="PROSITE" id="PS00109">
    <property type="entry name" value="PROTEIN_KINASE_TYR"/>
    <property type="match status" value="1"/>
</dbReference>
<proteinExistence type="predicted"/>
<evidence type="ECO:0000256" key="3">
    <source>
        <dbReference type="ARBA" id="ARBA00012513"/>
    </source>
</evidence>
<comment type="caution">
    <text evidence="17">The sequence shown here is derived from an EMBL/GenBank/DDBJ whole genome shotgun (WGS) entry which is preliminary data.</text>
</comment>
<evidence type="ECO:0000256" key="10">
    <source>
        <dbReference type="ARBA" id="ARBA00022840"/>
    </source>
</evidence>
<dbReference type="EMBL" id="CAOQHR010000002">
    <property type="protein sequence ID" value="CAI6326804.1"/>
    <property type="molecule type" value="Genomic_DNA"/>
</dbReference>
<evidence type="ECO:0000256" key="1">
    <source>
        <dbReference type="ARBA" id="ARBA00003747"/>
    </source>
</evidence>
<feature type="domain" description="Protein kinase" evidence="16">
    <location>
        <begin position="151"/>
        <end position="516"/>
    </location>
</feature>
<comment type="function">
    <text evidence="1">Component of the EKC/KEOPS complex that is required for the formation of a threonylcarbamoyl group on adenosine at position 37 (t(6)A37) in tRNAs that read codons beginning with adenine. The complex is probably involved in the transfer of the threonylcarbamoyl moiety of threonylcarbamoyl-AMP (TC-AMP) to the N6 group of A37. BUD32 has ATPase activity in the context of the EKC/KEOPS complex and likely plays a supporting role to the catalytic subunit KAE1. The EKC/KEOPS complex also promotes both telomere uncapping and telomere elongation. The complex is required for efficient recruitment of transcriptional coactivators.</text>
</comment>
<dbReference type="OrthoDB" id="5979581at2759"/>
<dbReference type="GO" id="GO:0050684">
    <property type="term" value="P:regulation of mRNA processing"/>
    <property type="evidence" value="ECO:0007669"/>
    <property type="project" value="TreeGrafter"/>
</dbReference>
<dbReference type="InterPro" id="IPR000719">
    <property type="entry name" value="Prot_kinase_dom"/>
</dbReference>
<name>A0A9W4U7E6_9PLEO</name>
<gene>
    <name evidence="17" type="ORF">PDIGIT_LOCUS3856</name>
</gene>
<keyword evidence="9" id="KW-0418">Kinase</keyword>
<keyword evidence="8 15" id="KW-0547">Nucleotide-binding</keyword>
<reference evidence="17" key="1">
    <citation type="submission" date="2023-01" db="EMBL/GenBank/DDBJ databases">
        <authorList>
            <person name="Van Ghelder C."/>
            <person name="Rancurel C."/>
        </authorList>
    </citation>
    <scope>NUCLEOTIDE SEQUENCE</scope>
    <source>
        <strain evidence="17">CNCM I-4278</strain>
    </source>
</reference>